<dbReference type="PANTHER" id="PTHR23520">
    <property type="entry name" value="TRANSPORTER, PUTATIVE (AFU_ORTHOLOGUE AFUA_3G04000)-RELATED"/>
    <property type="match status" value="1"/>
</dbReference>
<dbReference type="Proteomes" id="UP000005233">
    <property type="component" value="Chromosome"/>
</dbReference>
<dbReference type="RefSeq" id="WP_014405836.1">
    <property type="nucleotide sequence ID" value="NC_017034.1"/>
</dbReference>
<dbReference type="InterPro" id="IPR011701">
    <property type="entry name" value="MFS"/>
</dbReference>
<organism evidence="3 4">
    <name type="scientific">Methanocella conradii (strain DSM 24694 / JCM 17849 / CGMCC 1.5162 / HZ254)</name>
    <dbReference type="NCBI Taxonomy" id="1041930"/>
    <lineage>
        <taxon>Archaea</taxon>
        <taxon>Methanobacteriati</taxon>
        <taxon>Methanobacteriota</taxon>
        <taxon>Stenosarchaea group</taxon>
        <taxon>Methanomicrobia</taxon>
        <taxon>Methanocellales</taxon>
        <taxon>Methanocellaceae</taxon>
        <taxon>Methanocella</taxon>
    </lineage>
</organism>
<dbReference type="KEGG" id="mez:Mtc_1245"/>
<protein>
    <submittedName>
        <fullName evidence="3">Major Facilitator Superfamily</fullName>
    </submittedName>
</protein>
<dbReference type="Gene3D" id="1.20.1250.20">
    <property type="entry name" value="MFS general substrate transporter like domains"/>
    <property type="match status" value="2"/>
</dbReference>
<feature type="transmembrane region" description="Helical" evidence="1">
    <location>
        <begin position="340"/>
        <end position="364"/>
    </location>
</feature>
<evidence type="ECO:0000313" key="3">
    <source>
        <dbReference type="EMBL" id="AFC99998.1"/>
    </source>
</evidence>
<dbReference type="Pfam" id="PF07690">
    <property type="entry name" value="MFS_1"/>
    <property type="match status" value="1"/>
</dbReference>
<keyword evidence="4" id="KW-1185">Reference proteome</keyword>
<feature type="transmembrane region" description="Helical" evidence="1">
    <location>
        <begin position="250"/>
        <end position="274"/>
    </location>
</feature>
<evidence type="ECO:0000256" key="1">
    <source>
        <dbReference type="SAM" id="Phobius"/>
    </source>
</evidence>
<evidence type="ECO:0000259" key="2">
    <source>
        <dbReference type="PROSITE" id="PS50850"/>
    </source>
</evidence>
<dbReference type="SUPFAM" id="SSF103473">
    <property type="entry name" value="MFS general substrate transporter"/>
    <property type="match status" value="1"/>
</dbReference>
<gene>
    <name evidence="3" type="ordered locus">Mtc_1245</name>
</gene>
<dbReference type="GeneID" id="11971371"/>
<keyword evidence="1" id="KW-1133">Transmembrane helix</keyword>
<feature type="transmembrane region" description="Helical" evidence="1">
    <location>
        <begin position="370"/>
        <end position="391"/>
    </location>
</feature>
<dbReference type="AlphaFoldDB" id="H8I9F4"/>
<feature type="domain" description="Major facilitator superfamily (MFS) profile" evidence="2">
    <location>
        <begin position="10"/>
        <end position="395"/>
    </location>
</feature>
<dbReference type="HOGENOM" id="CLU_025894_0_1_2"/>
<feature type="transmembrane region" description="Helical" evidence="1">
    <location>
        <begin position="100"/>
        <end position="123"/>
    </location>
</feature>
<dbReference type="PANTHER" id="PTHR23520:SF5">
    <property type="entry name" value="TRANSPORTER, PUTATIVE (AFU_ORTHOLOGUE AFUA_3G04000)-RELATED"/>
    <property type="match status" value="1"/>
</dbReference>
<reference evidence="3 4" key="1">
    <citation type="journal article" date="2012" name="J. Bacteriol.">
        <title>Complete genome sequence of a thermophilic methanogen, Methanocella conradii HZ254, isolated from Chinese rice field soil.</title>
        <authorList>
            <person name="Lu Z."/>
            <person name="Lu Y."/>
        </authorList>
    </citation>
    <scope>NUCLEOTIDE SEQUENCE [LARGE SCALE GENOMIC DNA]</scope>
    <source>
        <strain evidence="4">DSM 24694 / JCM 17849 / CGMCC 1.5162 / HZ254</strain>
    </source>
</reference>
<feature type="transmembrane region" description="Helical" evidence="1">
    <location>
        <begin position="45"/>
        <end position="68"/>
    </location>
</feature>
<feature type="transmembrane region" description="Helical" evidence="1">
    <location>
        <begin position="75"/>
        <end position="94"/>
    </location>
</feature>
<name>H8I9F4_METCZ</name>
<dbReference type="GO" id="GO:0022857">
    <property type="term" value="F:transmembrane transporter activity"/>
    <property type="evidence" value="ECO:0007669"/>
    <property type="project" value="InterPro"/>
</dbReference>
<feature type="transmembrane region" description="Helical" evidence="1">
    <location>
        <begin position="135"/>
        <end position="160"/>
    </location>
</feature>
<accession>H8I9F4</accession>
<dbReference type="InterPro" id="IPR020846">
    <property type="entry name" value="MFS_dom"/>
</dbReference>
<evidence type="ECO:0000313" key="4">
    <source>
        <dbReference type="Proteomes" id="UP000005233"/>
    </source>
</evidence>
<proteinExistence type="predicted"/>
<dbReference type="PROSITE" id="PS50850">
    <property type="entry name" value="MFS"/>
    <property type="match status" value="1"/>
</dbReference>
<sequence>MRTIASFNTNVKLLLLRSFIVCLYTGIYGILFNLYILSLGYGADFLGLVLASNVLASSVMSIPAGILCDRYDKRALMIISGALSTLSAIPLYLLSSQYALLLFSVAGGAFVSISSVALTPMLAENARKEESVHVFSANASISWISSVIGSALGGILPGMWGPFTGLNAGGLRLTLLSSALLLAIGSILMLLVKESGYATRIRCGSFSLKSLRPSADVVRFTVTSLTFGAASGMIVPYFNVYFVKALQAGVLEVGLVSAAAGAVMLAGFIITPYLTSKIGKVRSAALSKVFAAPFVMLIALSQSFLLAAAAYVAYVFFINMAGPATTSFQMEQIKPGEQGLALGMMMTGNYIAVSVSTYLSGLLIASENYLIPFVGTCIFYVLTAFLLYHYFKDAEKPQLAKSIMQRIITP</sequence>
<keyword evidence="1" id="KW-0472">Membrane</keyword>
<feature type="transmembrane region" description="Helical" evidence="1">
    <location>
        <begin position="21"/>
        <end position="39"/>
    </location>
</feature>
<feature type="transmembrane region" description="Helical" evidence="1">
    <location>
        <begin position="172"/>
        <end position="192"/>
    </location>
</feature>
<keyword evidence="1" id="KW-0812">Transmembrane</keyword>
<dbReference type="STRING" id="1041930.Mtc_1245"/>
<dbReference type="InterPro" id="IPR036259">
    <property type="entry name" value="MFS_trans_sf"/>
</dbReference>
<dbReference type="eggNOG" id="arCOG00132">
    <property type="taxonomic scope" value="Archaea"/>
</dbReference>
<feature type="transmembrane region" description="Helical" evidence="1">
    <location>
        <begin position="217"/>
        <end position="238"/>
    </location>
</feature>
<dbReference type="EMBL" id="CP003243">
    <property type="protein sequence ID" value="AFC99998.1"/>
    <property type="molecule type" value="Genomic_DNA"/>
</dbReference>